<dbReference type="Gene3D" id="2.40.320.10">
    <property type="entry name" value="Hypothetical Protein Pfu-838710-001"/>
    <property type="match status" value="1"/>
</dbReference>
<gene>
    <name evidence="2" type="ORF">CWR45_15920</name>
</gene>
<protein>
    <submittedName>
        <fullName evidence="2">Adenylate cyclase</fullName>
    </submittedName>
</protein>
<dbReference type="CDD" id="cd07762">
    <property type="entry name" value="CYTH-like_Pase_1"/>
    <property type="match status" value="1"/>
</dbReference>
<accession>A0A3D8PIR3</accession>
<evidence type="ECO:0000313" key="2">
    <source>
        <dbReference type="EMBL" id="RDW15980.1"/>
    </source>
</evidence>
<dbReference type="Proteomes" id="UP000256520">
    <property type="component" value="Unassembled WGS sequence"/>
</dbReference>
<dbReference type="OrthoDB" id="384378at2"/>
<comment type="caution">
    <text evidence="2">The sequence shown here is derived from an EMBL/GenBank/DDBJ whole genome shotgun (WGS) entry which is preliminary data.</text>
</comment>
<name>A0A3D8PIR3_9BACI</name>
<dbReference type="EMBL" id="PIOD01000021">
    <property type="protein sequence ID" value="RDW15980.1"/>
    <property type="molecule type" value="Genomic_DNA"/>
</dbReference>
<dbReference type="RefSeq" id="WP_115750859.1">
    <property type="nucleotide sequence ID" value="NZ_PIOD01000021.1"/>
</dbReference>
<sequence>MAQEIEIEFKNLLTKDEFLRLLDNLPFPLYSEVQTNYYFETKDFQLKENGSALRIREKNGKYRLTLKEPHPLGLLETHDELTKQEAADWIHGNISSKKNISNQLFEKGVAFESLTYYGNLTTERRETHYQDVLIVLDKSEYNGITDYEFELEAQNKEIGLETFHNILDEHNITKKKTPNKIERFFKTLPK</sequence>
<dbReference type="Pfam" id="PF01928">
    <property type="entry name" value="CYTH"/>
    <property type="match status" value="1"/>
</dbReference>
<evidence type="ECO:0000313" key="3">
    <source>
        <dbReference type="Proteomes" id="UP000256520"/>
    </source>
</evidence>
<keyword evidence="3" id="KW-1185">Reference proteome</keyword>
<dbReference type="InterPro" id="IPR033469">
    <property type="entry name" value="CYTH-like_dom_sf"/>
</dbReference>
<dbReference type="SMART" id="SM01118">
    <property type="entry name" value="CYTH"/>
    <property type="match status" value="1"/>
</dbReference>
<dbReference type="InterPro" id="IPR009195">
    <property type="entry name" value="Uncharacterised_YjbK"/>
</dbReference>
<feature type="domain" description="CYTH" evidence="1">
    <location>
        <begin position="4"/>
        <end position="190"/>
    </location>
</feature>
<dbReference type="InterPro" id="IPR023577">
    <property type="entry name" value="CYTH_domain"/>
</dbReference>
<reference evidence="3" key="1">
    <citation type="submission" date="2017-11" db="EMBL/GenBank/DDBJ databases">
        <authorList>
            <person name="Zhu W."/>
        </authorList>
    </citation>
    <scope>NUCLEOTIDE SEQUENCE [LARGE SCALE GENOMIC DNA]</scope>
    <source>
        <strain evidence="3">CAU 1051</strain>
    </source>
</reference>
<dbReference type="SUPFAM" id="SSF55154">
    <property type="entry name" value="CYTH-like phosphatases"/>
    <property type="match status" value="1"/>
</dbReference>
<dbReference type="PROSITE" id="PS51707">
    <property type="entry name" value="CYTH"/>
    <property type="match status" value="1"/>
</dbReference>
<organism evidence="2 3">
    <name type="scientific">Oceanobacillus chungangensis</name>
    <dbReference type="NCBI Taxonomy" id="1229152"/>
    <lineage>
        <taxon>Bacteria</taxon>
        <taxon>Bacillati</taxon>
        <taxon>Bacillota</taxon>
        <taxon>Bacilli</taxon>
        <taxon>Bacillales</taxon>
        <taxon>Bacillaceae</taxon>
        <taxon>Oceanobacillus</taxon>
    </lineage>
</organism>
<dbReference type="PIRSF" id="PIRSF012526">
    <property type="entry name" value="CYTH_UCP012526"/>
    <property type="match status" value="1"/>
</dbReference>
<dbReference type="AlphaFoldDB" id="A0A3D8PIR3"/>
<proteinExistence type="predicted"/>
<evidence type="ECO:0000259" key="1">
    <source>
        <dbReference type="PROSITE" id="PS51707"/>
    </source>
</evidence>